<gene>
    <name evidence="1" type="ORF">Kirov_32</name>
</gene>
<evidence type="ECO:0000313" key="2">
    <source>
        <dbReference type="Proteomes" id="UP000594029"/>
    </source>
</evidence>
<protein>
    <submittedName>
        <fullName evidence="1">Terminase large subunit</fullName>
    </submittedName>
</protein>
<organism evidence="1 2">
    <name type="scientific">Bacillus phage Kirov</name>
    <dbReference type="NCBI Taxonomy" id="2783539"/>
    <lineage>
        <taxon>Viruses</taxon>
        <taxon>Duplodnaviria</taxon>
        <taxon>Heunggongvirae</taxon>
        <taxon>Uroviricota</taxon>
        <taxon>Caudoviricetes</taxon>
        <taxon>Andregratiavirinae</taxon>
        <taxon>Kirovvirus</taxon>
        <taxon>Kirovvirus kirov</taxon>
    </lineage>
</organism>
<dbReference type="Gene3D" id="3.30.420.240">
    <property type="match status" value="1"/>
</dbReference>
<sequence length="562" mass="64805">MTNQTTKGISSYDQVKEEFKKALSFFREYPDYFIDYIRTENTRFRLTPFQRVFLRAFFRKKKVGIVASRGISKTYIDVMAHYLKCIMYPNSSICLAMPTKTQSAKVVEEKVEELWTDYPLLKNEVIFEKCKFQKDYVRLVFRNGSSLDTLTVGESSRGLRANSIALEEIVDEKMDRDTINNVILPILAQPRMTRHGADPNEYSKTQAYITTASHKQSYCYEKYMELFNEMVDGKPTIVLGSSYEMGARFGTLDLDDVTEKINSATYSPLSFDREYRSIFTGSSEKSLVTVEDINRCRTEKKPEFRADKKAKDAMYVLSYDIARAEGKQTANSSLAVFKCLPRGDGTYQKFLVNMFVMEGTHFHEQALFLKQKVVEYNASVLVLDHNGIGRAVTDILVTEIDGNPPYSVINDDRYDKYKRPNSIPMLYLISAQSRDTNNSDIVNVFMATIANKDVFMLKSESNMRGVIKETDPTLLGEQLIPFIQIDRMVDEIMNLEYVQSGNKTSVKQISRSVEKDRYSAFAYGLFYLYLLEKKNKERQRENFDAKGFFAVKKANYRVKSWG</sequence>
<accession>A0A7S6RB04</accession>
<dbReference type="Gene3D" id="3.40.50.300">
    <property type="entry name" value="P-loop containing nucleotide triphosphate hydrolases"/>
    <property type="match status" value="1"/>
</dbReference>
<name>A0A7S6RB04_9CAUD</name>
<proteinExistence type="predicted"/>
<reference evidence="1 2" key="1">
    <citation type="submission" date="2020-10" db="EMBL/GenBank/DDBJ databases">
        <authorList>
            <person name="Kazantseva O.A."/>
            <person name="Piligrimova E.G."/>
            <person name="Shadrin A.M."/>
        </authorList>
    </citation>
    <scope>NUCLEOTIDE SEQUENCE [LARGE SCALE GENOMIC DNA]</scope>
</reference>
<keyword evidence="2" id="KW-1185">Reference proteome</keyword>
<dbReference type="InterPro" id="IPR027417">
    <property type="entry name" value="P-loop_NTPase"/>
</dbReference>
<dbReference type="Proteomes" id="UP000594029">
    <property type="component" value="Segment"/>
</dbReference>
<evidence type="ECO:0000313" key="1">
    <source>
        <dbReference type="EMBL" id="QOV08231.1"/>
    </source>
</evidence>
<dbReference type="EMBL" id="MW084976">
    <property type="protein sequence ID" value="QOV08231.1"/>
    <property type="molecule type" value="Genomic_DNA"/>
</dbReference>